<keyword evidence="5" id="KW-1185">Reference proteome</keyword>
<proteinExistence type="predicted"/>
<evidence type="ECO:0000256" key="2">
    <source>
        <dbReference type="PROSITE-ProRule" id="PRU01248"/>
    </source>
</evidence>
<accession>C7LZT9</accession>
<dbReference type="Proteomes" id="UP000000771">
    <property type="component" value="Chromosome"/>
</dbReference>
<dbReference type="Pfam" id="PF22022">
    <property type="entry name" value="Phage_int_M"/>
    <property type="match status" value="1"/>
</dbReference>
<evidence type="ECO:0000313" key="4">
    <source>
        <dbReference type="EMBL" id="ACU54247.1"/>
    </source>
</evidence>
<dbReference type="InterPro" id="IPR010998">
    <property type="entry name" value="Integrase_recombinase_N"/>
</dbReference>
<dbReference type="SUPFAM" id="SSF56349">
    <property type="entry name" value="DNA breaking-rejoining enzymes"/>
    <property type="match status" value="1"/>
</dbReference>
<dbReference type="PROSITE" id="PS51900">
    <property type="entry name" value="CB"/>
    <property type="match status" value="1"/>
</dbReference>
<dbReference type="AlphaFoldDB" id="C7LZT9"/>
<keyword evidence="1 2" id="KW-0238">DNA-binding</keyword>
<evidence type="ECO:0000259" key="3">
    <source>
        <dbReference type="PROSITE" id="PS51900"/>
    </source>
</evidence>
<sequence>MGLANLPGHVRTGKARRAKGEGAVHRYGDRWMARYPLPERLPNGRLRYVSRVADTKAEAVLALAGLRKTAQAGLASRQTIRTLGQLAEAWLTLKATEVRPSTLAQYRWATERIVEALGGRELAAVTTPDVDRFLASLEGLSTSSVRLVRTTLRAMLAYVETSRLVERNVAAASRPARGERATGKAIPDDDLARILEALGGDPFGVLGACQPLSDTSGSVPLCRRAHLLRWVDPDGCREPGWFGPHAHEALGVSTPGSFQRLGPACSEPLSTS</sequence>
<dbReference type="KEGG" id="afo:Afer_1321"/>
<dbReference type="HOGENOM" id="CLU_1021675_0_0_11"/>
<evidence type="ECO:0000313" key="5">
    <source>
        <dbReference type="Proteomes" id="UP000000771"/>
    </source>
</evidence>
<dbReference type="InterPro" id="IPR053876">
    <property type="entry name" value="Phage_int_M"/>
</dbReference>
<reference evidence="4 5" key="1">
    <citation type="journal article" date="2009" name="Stand. Genomic Sci.">
        <title>Complete genome sequence of Acidimicrobium ferrooxidans type strain (ICP).</title>
        <authorList>
            <person name="Clum A."/>
            <person name="Nolan M."/>
            <person name="Lang E."/>
            <person name="Glavina Del Rio T."/>
            <person name="Tice H."/>
            <person name="Copeland A."/>
            <person name="Cheng J.F."/>
            <person name="Lucas S."/>
            <person name="Chen F."/>
            <person name="Bruce D."/>
            <person name="Goodwin L."/>
            <person name="Pitluck S."/>
            <person name="Ivanova N."/>
            <person name="Mavrommatis K."/>
            <person name="Mikhailova N."/>
            <person name="Pati A."/>
            <person name="Chen A."/>
            <person name="Palaniappan K."/>
            <person name="Goker M."/>
            <person name="Spring S."/>
            <person name="Land M."/>
            <person name="Hauser L."/>
            <person name="Chang Y.J."/>
            <person name="Jeffries C.C."/>
            <person name="Chain P."/>
            <person name="Bristow J."/>
            <person name="Eisen J.A."/>
            <person name="Markowitz V."/>
            <person name="Hugenholtz P."/>
            <person name="Kyrpides N.C."/>
            <person name="Klenk H.P."/>
            <person name="Lapidus A."/>
        </authorList>
    </citation>
    <scope>NUCLEOTIDE SEQUENCE [LARGE SCALE GENOMIC DNA]</scope>
    <source>
        <strain evidence="5">DSM 10331 / JCM 15462 / NBRC 103882 / ICP</strain>
    </source>
</reference>
<name>C7LZT9_ACIFD</name>
<dbReference type="InterPro" id="IPR011010">
    <property type="entry name" value="DNA_brk_join_enz"/>
</dbReference>
<dbReference type="EMBL" id="CP001631">
    <property type="protein sequence ID" value="ACU54247.1"/>
    <property type="molecule type" value="Genomic_DNA"/>
</dbReference>
<dbReference type="STRING" id="525909.Afer_1321"/>
<feature type="domain" description="Core-binding (CB)" evidence="3">
    <location>
        <begin position="81"/>
        <end position="160"/>
    </location>
</feature>
<dbReference type="Gene3D" id="1.10.150.130">
    <property type="match status" value="1"/>
</dbReference>
<dbReference type="InterPro" id="IPR044068">
    <property type="entry name" value="CB"/>
</dbReference>
<dbReference type="GO" id="GO:0003677">
    <property type="term" value="F:DNA binding"/>
    <property type="evidence" value="ECO:0007669"/>
    <property type="project" value="UniProtKB-UniRule"/>
</dbReference>
<evidence type="ECO:0000256" key="1">
    <source>
        <dbReference type="ARBA" id="ARBA00023125"/>
    </source>
</evidence>
<protein>
    <submittedName>
        <fullName evidence="4">Integrase family protein</fullName>
    </submittedName>
</protein>
<gene>
    <name evidence="4" type="ordered locus">Afer_1321</name>
</gene>
<dbReference type="eggNOG" id="COG4974">
    <property type="taxonomic scope" value="Bacteria"/>
</dbReference>
<organism evidence="4 5">
    <name type="scientific">Acidimicrobium ferrooxidans (strain DSM 10331 / JCM 15462 / NBRC 103882 / ICP)</name>
    <dbReference type="NCBI Taxonomy" id="525909"/>
    <lineage>
        <taxon>Bacteria</taxon>
        <taxon>Bacillati</taxon>
        <taxon>Actinomycetota</taxon>
        <taxon>Acidimicrobiia</taxon>
        <taxon>Acidimicrobiales</taxon>
        <taxon>Acidimicrobiaceae</taxon>
        <taxon>Acidimicrobium</taxon>
    </lineage>
</organism>